<evidence type="ECO:0000256" key="6">
    <source>
        <dbReference type="HAMAP-Rule" id="MF_01358"/>
    </source>
</evidence>
<keyword evidence="3 6" id="KW-0874">Quinone</keyword>
<comment type="catalytic activity">
    <reaction evidence="6">
        <text>a quinone + NADH + 5 H(+)(in) = a quinol + NAD(+) + 4 H(+)(out)</text>
        <dbReference type="Rhea" id="RHEA:57888"/>
        <dbReference type="ChEBI" id="CHEBI:15378"/>
        <dbReference type="ChEBI" id="CHEBI:24646"/>
        <dbReference type="ChEBI" id="CHEBI:57540"/>
        <dbReference type="ChEBI" id="CHEBI:57945"/>
        <dbReference type="ChEBI" id="CHEBI:132124"/>
    </reaction>
</comment>
<dbReference type="InterPro" id="IPR022885">
    <property type="entry name" value="NDH1_su_D/H"/>
</dbReference>
<dbReference type="GO" id="GO:0050136">
    <property type="term" value="F:NADH dehydrogenase (quinone) (non-electrogenic) activity"/>
    <property type="evidence" value="ECO:0007669"/>
    <property type="project" value="UniProtKB-UniRule"/>
</dbReference>
<evidence type="ECO:0000256" key="3">
    <source>
        <dbReference type="ARBA" id="ARBA00022719"/>
    </source>
</evidence>
<dbReference type="RefSeq" id="WP_130648525.1">
    <property type="nucleotide sequence ID" value="NZ_BMHA01000005.1"/>
</dbReference>
<evidence type="ECO:0000256" key="2">
    <source>
        <dbReference type="ARBA" id="ARBA00022448"/>
    </source>
</evidence>
<dbReference type="InterPro" id="IPR029014">
    <property type="entry name" value="NiFe-Hase_large"/>
</dbReference>
<comment type="function">
    <text evidence="6">NDH-1 shuttles electrons from NADH, via FMN and iron-sulfur (Fe-S) centers, to quinones in the respiratory chain. The immediate electron acceptor for the enzyme in this species is believed to be a menaquinone. Couples the redox reaction to proton translocation (for every two electrons transferred, four hydrogen ions are translocated across the cytoplasmic membrane), and thus conserves the redox energy in a proton gradient.</text>
</comment>
<feature type="domain" description="NADH-quinone oxidoreductase subunit D" evidence="8">
    <location>
        <begin position="151"/>
        <end position="320"/>
    </location>
</feature>
<dbReference type="InterPro" id="IPR001135">
    <property type="entry name" value="NADH_Q_OxRdtase_suD"/>
</dbReference>
<keyword evidence="6" id="KW-0472">Membrane</keyword>
<feature type="domain" description="NADH-quinone oxidoreductase subunit D" evidence="8">
    <location>
        <begin position="321"/>
        <end position="395"/>
    </location>
</feature>
<dbReference type="OrthoDB" id="9801496at2"/>
<dbReference type="SUPFAM" id="SSF56762">
    <property type="entry name" value="HydB/Nqo4-like"/>
    <property type="match status" value="1"/>
</dbReference>
<dbReference type="GO" id="GO:0005886">
    <property type="term" value="C:plasma membrane"/>
    <property type="evidence" value="ECO:0007669"/>
    <property type="project" value="UniProtKB-SubCell"/>
</dbReference>
<evidence type="ECO:0000259" key="8">
    <source>
        <dbReference type="Pfam" id="PF00346"/>
    </source>
</evidence>
<dbReference type="Pfam" id="PF00346">
    <property type="entry name" value="Complex1_49kDa"/>
    <property type="match status" value="2"/>
</dbReference>
<dbReference type="GO" id="GO:0048038">
    <property type="term" value="F:quinone binding"/>
    <property type="evidence" value="ECO:0007669"/>
    <property type="project" value="UniProtKB-KW"/>
</dbReference>
<dbReference type="InterPro" id="IPR014029">
    <property type="entry name" value="NADH_UbQ_OxRdtase_49kDa_CS"/>
</dbReference>
<comment type="subcellular location">
    <subcellularLocation>
        <location evidence="6">Cell membrane</location>
        <topology evidence="6">Peripheral membrane protein</topology>
        <orientation evidence="6">Cytoplasmic side</orientation>
    </subcellularLocation>
</comment>
<keyword evidence="2 6" id="KW-0813">Transport</keyword>
<organism evidence="9 10">
    <name type="scientific">Egicoccus halophilus</name>
    <dbReference type="NCBI Taxonomy" id="1670830"/>
    <lineage>
        <taxon>Bacteria</taxon>
        <taxon>Bacillati</taxon>
        <taxon>Actinomycetota</taxon>
        <taxon>Nitriliruptoria</taxon>
        <taxon>Egicoccales</taxon>
        <taxon>Egicoccaceae</taxon>
        <taxon>Egicoccus</taxon>
    </lineage>
</organism>
<evidence type="ECO:0000256" key="5">
    <source>
        <dbReference type="ARBA" id="ARBA00023027"/>
    </source>
</evidence>
<dbReference type="Proteomes" id="UP000650511">
    <property type="component" value="Unassembled WGS sequence"/>
</dbReference>
<dbReference type="PANTHER" id="PTHR11993">
    <property type="entry name" value="NADH-UBIQUINONE OXIDOREDUCTASE 49 KDA SUBUNIT"/>
    <property type="match status" value="1"/>
</dbReference>
<comment type="similarity">
    <text evidence="1 6 7">Belongs to the complex I 49 kDa subunit family.</text>
</comment>
<keyword evidence="4 6" id="KW-1278">Translocase</keyword>
<accession>A0A8J3ADZ6</accession>
<reference evidence="9" key="2">
    <citation type="submission" date="2020-09" db="EMBL/GenBank/DDBJ databases">
        <authorList>
            <person name="Sun Q."/>
            <person name="Zhou Y."/>
        </authorList>
    </citation>
    <scope>NUCLEOTIDE SEQUENCE</scope>
    <source>
        <strain evidence="9">CGMCC 1.14988</strain>
    </source>
</reference>
<keyword evidence="5 6" id="KW-0520">NAD</keyword>
<protein>
    <recommendedName>
        <fullName evidence="6">NADH-quinone oxidoreductase subunit D</fullName>
        <ecNumber evidence="6">7.1.1.-</ecNumber>
    </recommendedName>
    <alternativeName>
        <fullName evidence="6">NADH dehydrogenase I subunit D</fullName>
    </alternativeName>
    <alternativeName>
        <fullName evidence="6">NDH-1 subunit D</fullName>
    </alternativeName>
</protein>
<keyword evidence="10" id="KW-1185">Reference proteome</keyword>
<gene>
    <name evidence="9" type="primary">nuoD1</name>
    <name evidence="6" type="synonym">nuoD</name>
    <name evidence="9" type="ORF">GCM10011354_15670</name>
</gene>
<evidence type="ECO:0000256" key="4">
    <source>
        <dbReference type="ARBA" id="ARBA00022967"/>
    </source>
</evidence>
<evidence type="ECO:0000256" key="7">
    <source>
        <dbReference type="RuleBase" id="RU003685"/>
    </source>
</evidence>
<dbReference type="Gene3D" id="1.10.645.10">
    <property type="entry name" value="Cytochrome-c3 Hydrogenase, chain B"/>
    <property type="match status" value="1"/>
</dbReference>
<dbReference type="AlphaFoldDB" id="A0A8J3ADZ6"/>
<comment type="subunit">
    <text evidence="6">NDH-1 is composed of 14 different subunits. Subunits NuoB, C, D, E, F, and G constitute the peripheral sector of the complex.</text>
</comment>
<evidence type="ECO:0000256" key="1">
    <source>
        <dbReference type="ARBA" id="ARBA00005769"/>
    </source>
</evidence>
<dbReference type="NCBIfam" id="NF004739">
    <property type="entry name" value="PRK06075.1"/>
    <property type="match status" value="1"/>
</dbReference>
<dbReference type="GO" id="GO:0051287">
    <property type="term" value="F:NAD binding"/>
    <property type="evidence" value="ECO:0007669"/>
    <property type="project" value="InterPro"/>
</dbReference>
<evidence type="ECO:0000313" key="9">
    <source>
        <dbReference type="EMBL" id="GGI05755.1"/>
    </source>
</evidence>
<dbReference type="EMBL" id="BMHA01000005">
    <property type="protein sequence ID" value="GGI05755.1"/>
    <property type="molecule type" value="Genomic_DNA"/>
</dbReference>
<evidence type="ECO:0000313" key="10">
    <source>
        <dbReference type="Proteomes" id="UP000650511"/>
    </source>
</evidence>
<dbReference type="EC" id="7.1.1.-" evidence="6"/>
<proteinExistence type="inferred from homology"/>
<dbReference type="PANTHER" id="PTHR11993:SF10">
    <property type="entry name" value="NADH DEHYDROGENASE [UBIQUINONE] IRON-SULFUR PROTEIN 2, MITOCHONDRIAL"/>
    <property type="match status" value="1"/>
</dbReference>
<name>A0A8J3ADZ6_9ACTN</name>
<comment type="caution">
    <text evidence="9">The sequence shown here is derived from an EMBL/GenBank/DDBJ whole genome shotgun (WGS) entry which is preliminary data.</text>
</comment>
<sequence>MSVSDLSAKQTIHPASAPGESLNLEIVGDGAFTTADMTLSVGPAHPATHGVLRVVLEMDGERVKSAHPVIGYMHRGFEKLAEHRDFRQNAALVNRHDWLSGMSNEIGLMLTVERMLEMEVPERAQWIRMLMAEYNRILNHLLFVGSYGLELGAITPMFYATRERERIQYLLESATGGRLHYTYNQPGGVKIDLPKGFLHQSVELVADVRKRLRDFDDLLLGNEIFQARTKGVGPLSTDVALSYGVSGPTLQATGIPEDVRVSEPYLKYDEVEVPVPVGENGDSWDRFYCLLGRMKASCHIIEQIHDHLPPGPVNVKLPKMVKAPEGATYARVENPLGSLGYWLESDGGRTPWRLKMRTASFSNVQVLPYLLEGVLVPDAISVLGSVFFVVGDVDR</sequence>
<dbReference type="HAMAP" id="MF_01358">
    <property type="entry name" value="NDH1_NuoD"/>
    <property type="match status" value="1"/>
</dbReference>
<keyword evidence="6" id="KW-1003">Cell membrane</keyword>
<reference evidence="9" key="1">
    <citation type="journal article" date="2014" name="Int. J. Syst. Evol. Microbiol.">
        <title>Complete genome sequence of Corynebacterium casei LMG S-19264T (=DSM 44701T), isolated from a smear-ripened cheese.</title>
        <authorList>
            <consortium name="US DOE Joint Genome Institute (JGI-PGF)"/>
            <person name="Walter F."/>
            <person name="Albersmeier A."/>
            <person name="Kalinowski J."/>
            <person name="Ruckert C."/>
        </authorList>
    </citation>
    <scope>NUCLEOTIDE SEQUENCE</scope>
    <source>
        <strain evidence="9">CGMCC 1.14988</strain>
    </source>
</reference>
<dbReference type="PROSITE" id="PS00535">
    <property type="entry name" value="COMPLEX1_49K"/>
    <property type="match status" value="1"/>
</dbReference>